<keyword evidence="9" id="KW-0460">Magnesium</keyword>
<dbReference type="GO" id="GO:0046872">
    <property type="term" value="F:metal ion binding"/>
    <property type="evidence" value="ECO:0007669"/>
    <property type="project" value="UniProtKB-KW"/>
</dbReference>
<dbReference type="PANTHER" id="PTHR33540:SF2">
    <property type="entry name" value="TRNA THREONYLCARBAMOYLADENOSINE BIOSYNTHESIS PROTEIN TSAE"/>
    <property type="match status" value="1"/>
</dbReference>
<dbReference type="SUPFAM" id="SSF52540">
    <property type="entry name" value="P-loop containing nucleoside triphosphate hydrolases"/>
    <property type="match status" value="1"/>
</dbReference>
<evidence type="ECO:0000256" key="6">
    <source>
        <dbReference type="ARBA" id="ARBA00022723"/>
    </source>
</evidence>
<keyword evidence="8" id="KW-0067">ATP-binding</keyword>
<comment type="caution">
    <text evidence="11">The sequence shown here is derived from an EMBL/GenBank/DDBJ whole genome shotgun (WGS) entry which is preliminary data.</text>
</comment>
<evidence type="ECO:0000256" key="3">
    <source>
        <dbReference type="ARBA" id="ARBA00019010"/>
    </source>
</evidence>
<gene>
    <name evidence="11" type="ORF">EDD60_101120</name>
</gene>
<proteinExistence type="inferred from homology"/>
<name>A0A4R3ZBI7_9FIRM</name>
<keyword evidence="12" id="KW-1185">Reference proteome</keyword>
<evidence type="ECO:0000256" key="7">
    <source>
        <dbReference type="ARBA" id="ARBA00022741"/>
    </source>
</evidence>
<sequence>MIHFQSEQAMIDFGEKLAGLLFPGSILTLEGELGAGKTTFTKGIGKGLGIKKVINSPTFTIVKVYQGKLPLYHFDAYRLEGQDEELGFEEMFEDEGVCVIEWPIYIQDILPSEKLEIQILKNEDESRSMILKPHGEKYEKIVKELGLC</sequence>
<dbReference type="RefSeq" id="WP_066447428.1">
    <property type="nucleotide sequence ID" value="NZ_CAUWFI010000002.1"/>
</dbReference>
<dbReference type="Proteomes" id="UP000295515">
    <property type="component" value="Unassembled WGS sequence"/>
</dbReference>
<dbReference type="InterPro" id="IPR003442">
    <property type="entry name" value="T6A_TsaE"/>
</dbReference>
<evidence type="ECO:0000256" key="4">
    <source>
        <dbReference type="ARBA" id="ARBA00022490"/>
    </source>
</evidence>
<dbReference type="Pfam" id="PF02367">
    <property type="entry name" value="TsaE"/>
    <property type="match status" value="1"/>
</dbReference>
<reference evidence="11 12" key="1">
    <citation type="submission" date="2019-03" db="EMBL/GenBank/DDBJ databases">
        <title>Genomic Encyclopedia of Type Strains, Phase IV (KMG-IV): sequencing the most valuable type-strain genomes for metagenomic binning, comparative biology and taxonomic classification.</title>
        <authorList>
            <person name="Goeker M."/>
        </authorList>
    </citation>
    <scope>NUCLEOTIDE SEQUENCE [LARGE SCALE GENOMIC DNA]</scope>
    <source>
        <strain evidence="11 12">DSM 29487</strain>
    </source>
</reference>
<accession>A0A4R3ZBI7</accession>
<dbReference type="GeneID" id="98913946"/>
<evidence type="ECO:0000256" key="2">
    <source>
        <dbReference type="ARBA" id="ARBA00007599"/>
    </source>
</evidence>
<dbReference type="AlphaFoldDB" id="A0A4R3ZBI7"/>
<dbReference type="NCBIfam" id="TIGR00150">
    <property type="entry name" value="T6A_YjeE"/>
    <property type="match status" value="1"/>
</dbReference>
<keyword evidence="4" id="KW-0963">Cytoplasm</keyword>
<dbReference type="FunFam" id="3.40.50.300:FF:000777">
    <property type="entry name" value="tRNA (N6-adenosine(37)-N6)-threonylcarbamoyltransferase complex ATPase TsaE"/>
    <property type="match status" value="1"/>
</dbReference>
<evidence type="ECO:0000256" key="10">
    <source>
        <dbReference type="ARBA" id="ARBA00032441"/>
    </source>
</evidence>
<comment type="subcellular location">
    <subcellularLocation>
        <location evidence="1">Cytoplasm</location>
    </subcellularLocation>
</comment>
<keyword evidence="5" id="KW-0819">tRNA processing</keyword>
<dbReference type="PANTHER" id="PTHR33540">
    <property type="entry name" value="TRNA THREONYLCARBAMOYLADENOSINE BIOSYNTHESIS PROTEIN TSAE"/>
    <property type="match status" value="1"/>
</dbReference>
<evidence type="ECO:0000313" key="11">
    <source>
        <dbReference type="EMBL" id="TCW02816.1"/>
    </source>
</evidence>
<keyword evidence="6" id="KW-0479">Metal-binding</keyword>
<organism evidence="11 12">
    <name type="scientific">Longibaculum muris</name>
    <dbReference type="NCBI Taxonomy" id="1796628"/>
    <lineage>
        <taxon>Bacteria</taxon>
        <taxon>Bacillati</taxon>
        <taxon>Bacillota</taxon>
        <taxon>Erysipelotrichia</taxon>
        <taxon>Erysipelotrichales</taxon>
        <taxon>Coprobacillaceae</taxon>
        <taxon>Longibaculum</taxon>
    </lineage>
</organism>
<evidence type="ECO:0000256" key="8">
    <source>
        <dbReference type="ARBA" id="ARBA00022840"/>
    </source>
</evidence>
<dbReference type="GO" id="GO:0005737">
    <property type="term" value="C:cytoplasm"/>
    <property type="evidence" value="ECO:0007669"/>
    <property type="project" value="UniProtKB-SubCell"/>
</dbReference>
<comment type="similarity">
    <text evidence="2">Belongs to the TsaE family.</text>
</comment>
<dbReference type="GO" id="GO:0005524">
    <property type="term" value="F:ATP binding"/>
    <property type="evidence" value="ECO:0007669"/>
    <property type="project" value="UniProtKB-KW"/>
</dbReference>
<evidence type="ECO:0000313" key="12">
    <source>
        <dbReference type="Proteomes" id="UP000295515"/>
    </source>
</evidence>
<evidence type="ECO:0000256" key="9">
    <source>
        <dbReference type="ARBA" id="ARBA00022842"/>
    </source>
</evidence>
<dbReference type="EMBL" id="SMCQ01000001">
    <property type="protein sequence ID" value="TCW02816.1"/>
    <property type="molecule type" value="Genomic_DNA"/>
</dbReference>
<keyword evidence="7" id="KW-0547">Nucleotide-binding</keyword>
<protein>
    <recommendedName>
        <fullName evidence="3">tRNA threonylcarbamoyladenosine biosynthesis protein TsaE</fullName>
    </recommendedName>
    <alternativeName>
        <fullName evidence="10">t(6)A37 threonylcarbamoyladenosine biosynthesis protein TsaE</fullName>
    </alternativeName>
</protein>
<evidence type="ECO:0000256" key="1">
    <source>
        <dbReference type="ARBA" id="ARBA00004496"/>
    </source>
</evidence>
<dbReference type="Gene3D" id="3.40.50.300">
    <property type="entry name" value="P-loop containing nucleotide triphosphate hydrolases"/>
    <property type="match status" value="1"/>
</dbReference>
<dbReference type="InterPro" id="IPR027417">
    <property type="entry name" value="P-loop_NTPase"/>
</dbReference>
<dbReference type="GO" id="GO:0002949">
    <property type="term" value="P:tRNA threonylcarbamoyladenosine modification"/>
    <property type="evidence" value="ECO:0007669"/>
    <property type="project" value="InterPro"/>
</dbReference>
<evidence type="ECO:0000256" key="5">
    <source>
        <dbReference type="ARBA" id="ARBA00022694"/>
    </source>
</evidence>